<dbReference type="GeneID" id="120974974"/>
<dbReference type="Gramene" id="AET2Gv20272700.2">
    <property type="protein sequence ID" value="AET2Gv20272700.2"/>
    <property type="gene ID" value="AET2Gv20272700"/>
</dbReference>
<dbReference type="Gene3D" id="3.90.1320.10">
    <property type="entry name" value="Outer-capsid protein sigma 3, large lobe"/>
    <property type="match status" value="1"/>
</dbReference>
<reference evidence="4" key="1">
    <citation type="journal article" date="2014" name="Science">
        <title>Ancient hybridizations among the ancestral genomes of bread wheat.</title>
        <authorList>
            <consortium name="International Wheat Genome Sequencing Consortium,"/>
            <person name="Marcussen T."/>
            <person name="Sandve S.R."/>
            <person name="Heier L."/>
            <person name="Spannagl M."/>
            <person name="Pfeifer M."/>
            <person name="Jakobsen K.S."/>
            <person name="Wulff B.B."/>
            <person name="Steuernagel B."/>
            <person name="Mayer K.F."/>
            <person name="Olsen O.A."/>
        </authorList>
    </citation>
    <scope>NUCLEOTIDE SEQUENCE [LARGE SCALE GENOMIC DNA]</scope>
    <source>
        <strain evidence="4">cv. AL8/78</strain>
    </source>
</reference>
<dbReference type="STRING" id="200361.A0A453AVK2"/>
<dbReference type="Proteomes" id="UP000015105">
    <property type="component" value="Chromosome 2D"/>
</dbReference>
<dbReference type="EnsemblPlants" id="AET2Gv20272700.2">
    <property type="protein sequence ID" value="AET2Gv20272700.2"/>
    <property type="gene ID" value="AET2Gv20272700"/>
</dbReference>
<evidence type="ECO:0000256" key="1">
    <source>
        <dbReference type="SAM" id="Phobius"/>
    </source>
</evidence>
<evidence type="ECO:0000259" key="2">
    <source>
        <dbReference type="PROSITE" id="PS52045"/>
    </source>
</evidence>
<reference evidence="4" key="2">
    <citation type="journal article" date="2017" name="Nat. Plants">
        <title>The Aegilops tauschii genome reveals multiple impacts of transposons.</title>
        <authorList>
            <person name="Zhao G."/>
            <person name="Zou C."/>
            <person name="Li K."/>
            <person name="Wang K."/>
            <person name="Li T."/>
            <person name="Gao L."/>
            <person name="Zhang X."/>
            <person name="Wang H."/>
            <person name="Yang Z."/>
            <person name="Liu X."/>
            <person name="Jiang W."/>
            <person name="Mao L."/>
            <person name="Kong X."/>
            <person name="Jiao Y."/>
            <person name="Jia J."/>
        </authorList>
    </citation>
    <scope>NUCLEOTIDE SEQUENCE [LARGE SCALE GENOMIC DNA]</scope>
    <source>
        <strain evidence="4">cv. AL8/78</strain>
    </source>
</reference>
<dbReference type="InterPro" id="IPR053168">
    <property type="entry name" value="Glutamic_endopeptidase"/>
</dbReference>
<dbReference type="PROSITE" id="PS52045">
    <property type="entry name" value="NEPROSIN_PEP_CD"/>
    <property type="match status" value="1"/>
</dbReference>
<accession>A0A453AVK2</accession>
<name>A0A453AVK2_AEGTS</name>
<dbReference type="InterPro" id="IPR004314">
    <property type="entry name" value="Neprosin"/>
</dbReference>
<keyword evidence="4" id="KW-1185">Reference proteome</keyword>
<reference evidence="3" key="3">
    <citation type="journal article" date="2017" name="Nature">
        <title>Genome sequence of the progenitor of the wheat D genome Aegilops tauschii.</title>
        <authorList>
            <person name="Luo M.C."/>
            <person name="Gu Y.Q."/>
            <person name="Puiu D."/>
            <person name="Wang H."/>
            <person name="Twardziok S.O."/>
            <person name="Deal K.R."/>
            <person name="Huo N."/>
            <person name="Zhu T."/>
            <person name="Wang L."/>
            <person name="Wang Y."/>
            <person name="McGuire P.E."/>
            <person name="Liu S."/>
            <person name="Long H."/>
            <person name="Ramasamy R.K."/>
            <person name="Rodriguez J.C."/>
            <person name="Van S.L."/>
            <person name="Yuan L."/>
            <person name="Wang Z."/>
            <person name="Xia Z."/>
            <person name="Xiao L."/>
            <person name="Anderson O.D."/>
            <person name="Ouyang S."/>
            <person name="Liang Y."/>
            <person name="Zimin A.V."/>
            <person name="Pertea G."/>
            <person name="Qi P."/>
            <person name="Bennetzen J.L."/>
            <person name="Dai X."/>
            <person name="Dawson M.W."/>
            <person name="Muller H.G."/>
            <person name="Kugler K."/>
            <person name="Rivarola-Duarte L."/>
            <person name="Spannagl M."/>
            <person name="Mayer K.F.X."/>
            <person name="Lu F.H."/>
            <person name="Bevan M.W."/>
            <person name="Leroy P."/>
            <person name="Li P."/>
            <person name="You F.M."/>
            <person name="Sun Q."/>
            <person name="Liu Z."/>
            <person name="Lyons E."/>
            <person name="Wicker T."/>
            <person name="Salzberg S.L."/>
            <person name="Devos K.M."/>
            <person name="Dvorak J."/>
        </authorList>
    </citation>
    <scope>NUCLEOTIDE SEQUENCE [LARGE SCALE GENOMIC DNA]</scope>
    <source>
        <strain evidence="3">cv. AL8/78</strain>
    </source>
</reference>
<feature type="transmembrane region" description="Helical" evidence="1">
    <location>
        <begin position="46"/>
        <end position="70"/>
    </location>
</feature>
<proteinExistence type="predicted"/>
<dbReference type="PANTHER" id="PTHR31589:SF104">
    <property type="entry name" value="OS07G0422700 PROTEIN"/>
    <property type="match status" value="1"/>
</dbReference>
<evidence type="ECO:0000313" key="3">
    <source>
        <dbReference type="EnsemblPlants" id="AET2Gv20272700.2"/>
    </source>
</evidence>
<sequence>MYILHFLGRPQPIYAYFHTTTNIYYRNCLPNFTILKMKNNQVLIRMLFLIAMGYMVVAMLICFLCASSGLTSVDSYERLQNNGTFLTSPRSTSFVLAGRNKYKGNNDYNHVAGWVTPASSYGARVKIGIWGSQVQHHSQESGAAISISTDDQDKTYNMIEAGFHVLPELYNNNDVHFFIRWTKDDNKSTGCYNLECHGFVPASGAALVPGQAVAPPSTYGRDDRYITISLHTDPNTRDWVLYRDDLHKPAFLGHFPKELCPRLYGIAPEVALLGFVNYQDKDKGGPAMGSGHFPEEGQRKAAYFKNIKLFDSKANVYDPSGLVRLVTRPACYKVSDVLHAKKDGHMFYYGGPAGCMG</sequence>
<dbReference type="AlphaFoldDB" id="A0A453AVK2"/>
<evidence type="ECO:0000313" key="4">
    <source>
        <dbReference type="Proteomes" id="UP000015105"/>
    </source>
</evidence>
<feature type="domain" description="Neprosin PEP catalytic" evidence="2">
    <location>
        <begin position="102"/>
        <end position="356"/>
    </location>
</feature>
<keyword evidence="1" id="KW-1133">Transmembrane helix</keyword>
<keyword evidence="1" id="KW-0472">Membrane</keyword>
<keyword evidence="1" id="KW-0812">Transmembrane</keyword>
<protein>
    <recommendedName>
        <fullName evidence="2">Neprosin PEP catalytic domain-containing protein</fullName>
    </recommendedName>
</protein>
<dbReference type="Pfam" id="PF03080">
    <property type="entry name" value="Neprosin"/>
    <property type="match status" value="1"/>
</dbReference>
<dbReference type="PANTHER" id="PTHR31589">
    <property type="entry name" value="PROTEIN, PUTATIVE (DUF239)-RELATED-RELATED"/>
    <property type="match status" value="1"/>
</dbReference>
<reference evidence="3" key="5">
    <citation type="journal article" date="2021" name="G3 (Bethesda)">
        <title>Aegilops tauschii genome assembly Aet v5.0 features greater sequence contiguity and improved annotation.</title>
        <authorList>
            <person name="Wang L."/>
            <person name="Zhu T."/>
            <person name="Rodriguez J.C."/>
            <person name="Deal K.R."/>
            <person name="Dubcovsky J."/>
            <person name="McGuire P.E."/>
            <person name="Lux T."/>
            <person name="Spannagl M."/>
            <person name="Mayer K.F.X."/>
            <person name="Baldrich P."/>
            <person name="Meyers B.C."/>
            <person name="Huo N."/>
            <person name="Gu Y.Q."/>
            <person name="Zhou H."/>
            <person name="Devos K.M."/>
            <person name="Bennetzen J.L."/>
            <person name="Unver T."/>
            <person name="Budak H."/>
            <person name="Gulick P.J."/>
            <person name="Galiba G."/>
            <person name="Kalapos B."/>
            <person name="Nelson D.R."/>
            <person name="Li P."/>
            <person name="You F.M."/>
            <person name="Luo M.C."/>
            <person name="Dvorak J."/>
        </authorList>
    </citation>
    <scope>NUCLEOTIDE SEQUENCE [LARGE SCALE GENOMIC DNA]</scope>
    <source>
        <strain evidence="3">cv. AL8/78</strain>
    </source>
</reference>
<reference evidence="3" key="4">
    <citation type="submission" date="2019-03" db="UniProtKB">
        <authorList>
            <consortium name="EnsemblPlants"/>
        </authorList>
    </citation>
    <scope>IDENTIFICATION</scope>
</reference>
<dbReference type="RefSeq" id="XP_040257627.2">
    <property type="nucleotide sequence ID" value="XM_040401693.2"/>
</dbReference>
<organism evidence="3 4">
    <name type="scientific">Aegilops tauschii subsp. strangulata</name>
    <name type="common">Goatgrass</name>
    <dbReference type="NCBI Taxonomy" id="200361"/>
    <lineage>
        <taxon>Eukaryota</taxon>
        <taxon>Viridiplantae</taxon>
        <taxon>Streptophyta</taxon>
        <taxon>Embryophyta</taxon>
        <taxon>Tracheophyta</taxon>
        <taxon>Spermatophyta</taxon>
        <taxon>Magnoliopsida</taxon>
        <taxon>Liliopsida</taxon>
        <taxon>Poales</taxon>
        <taxon>Poaceae</taxon>
        <taxon>BOP clade</taxon>
        <taxon>Pooideae</taxon>
        <taxon>Triticodae</taxon>
        <taxon>Triticeae</taxon>
        <taxon>Triticinae</taxon>
        <taxon>Aegilops</taxon>
    </lineage>
</organism>